<proteinExistence type="predicted"/>
<dbReference type="AlphaFoldDB" id="A0A2D3V975"/>
<protein>
    <submittedName>
        <fullName evidence="2">Uncharacterized protein</fullName>
    </submittedName>
</protein>
<dbReference type="GeneID" id="35599085"/>
<evidence type="ECO:0000313" key="2">
    <source>
        <dbReference type="EMBL" id="CZT18059.1"/>
    </source>
</evidence>
<organism evidence="2 3">
    <name type="scientific">Ramularia collo-cygni</name>
    <dbReference type="NCBI Taxonomy" id="112498"/>
    <lineage>
        <taxon>Eukaryota</taxon>
        <taxon>Fungi</taxon>
        <taxon>Dikarya</taxon>
        <taxon>Ascomycota</taxon>
        <taxon>Pezizomycotina</taxon>
        <taxon>Dothideomycetes</taxon>
        <taxon>Dothideomycetidae</taxon>
        <taxon>Mycosphaerellales</taxon>
        <taxon>Mycosphaerellaceae</taxon>
        <taxon>Ramularia</taxon>
    </lineage>
</organism>
<dbReference type="RefSeq" id="XP_023624949.1">
    <property type="nucleotide sequence ID" value="XM_023769181.1"/>
</dbReference>
<gene>
    <name evidence="2" type="ORF">RCC_03897</name>
</gene>
<feature type="chain" id="PRO_5013702924" evidence="1">
    <location>
        <begin position="20"/>
        <end position="63"/>
    </location>
</feature>
<name>A0A2D3V975_9PEZI</name>
<feature type="signal peptide" evidence="1">
    <location>
        <begin position="1"/>
        <end position="19"/>
    </location>
</feature>
<evidence type="ECO:0000313" key="3">
    <source>
        <dbReference type="Proteomes" id="UP000225277"/>
    </source>
</evidence>
<dbReference type="Proteomes" id="UP000225277">
    <property type="component" value="Unassembled WGS sequence"/>
</dbReference>
<keyword evidence="3" id="KW-1185">Reference proteome</keyword>
<accession>A0A2D3V975</accession>
<sequence>MKFNTIVLSLGAFCTISLAAPIDVKVRLSFSKLPARRMLTVCCSFSRSPVLLVWQSPSLATTA</sequence>
<dbReference type="EMBL" id="FJUY01000005">
    <property type="protein sequence ID" value="CZT18059.1"/>
    <property type="molecule type" value="Genomic_DNA"/>
</dbReference>
<evidence type="ECO:0000256" key="1">
    <source>
        <dbReference type="SAM" id="SignalP"/>
    </source>
</evidence>
<keyword evidence="1" id="KW-0732">Signal</keyword>
<reference evidence="2 3" key="1">
    <citation type="submission" date="2016-03" db="EMBL/GenBank/DDBJ databases">
        <authorList>
            <person name="Ploux O."/>
        </authorList>
    </citation>
    <scope>NUCLEOTIDE SEQUENCE [LARGE SCALE GENOMIC DNA]</scope>
    <source>
        <strain evidence="2 3">URUG2</strain>
    </source>
</reference>